<sequence length="76" mass="8918">MGAGDAEYFYKEFGEKYSKEDLVSLDRYQVINKITINNVMSHPFPAYTLPLAQSSNLNRDKVLRVSRERYARKRDL</sequence>
<name>A0A645DZC7_9ZZZZ</name>
<evidence type="ECO:0000313" key="1">
    <source>
        <dbReference type="EMBL" id="MPM94727.1"/>
    </source>
</evidence>
<protein>
    <submittedName>
        <fullName evidence="1">Uncharacterized protein</fullName>
    </submittedName>
</protein>
<comment type="caution">
    <text evidence="1">The sequence shown here is derived from an EMBL/GenBank/DDBJ whole genome shotgun (WGS) entry which is preliminary data.</text>
</comment>
<organism evidence="1">
    <name type="scientific">bioreactor metagenome</name>
    <dbReference type="NCBI Taxonomy" id="1076179"/>
    <lineage>
        <taxon>unclassified sequences</taxon>
        <taxon>metagenomes</taxon>
        <taxon>ecological metagenomes</taxon>
    </lineage>
</organism>
<dbReference type="EMBL" id="VSSQ01041316">
    <property type="protein sequence ID" value="MPM94727.1"/>
    <property type="molecule type" value="Genomic_DNA"/>
</dbReference>
<reference evidence="1" key="1">
    <citation type="submission" date="2019-08" db="EMBL/GenBank/DDBJ databases">
        <authorList>
            <person name="Kucharzyk K."/>
            <person name="Murdoch R.W."/>
            <person name="Higgins S."/>
            <person name="Loffler F."/>
        </authorList>
    </citation>
    <scope>NUCLEOTIDE SEQUENCE</scope>
</reference>
<proteinExistence type="predicted"/>
<gene>
    <name evidence="1" type="ORF">SDC9_141875</name>
</gene>
<accession>A0A645DZC7</accession>
<dbReference type="AlphaFoldDB" id="A0A645DZC7"/>